<gene>
    <name evidence="2" type="ORF">LIER_21048</name>
</gene>
<dbReference type="EMBL" id="BAABME010005468">
    <property type="protein sequence ID" value="GAA0165721.1"/>
    <property type="molecule type" value="Genomic_DNA"/>
</dbReference>
<name>A0AAV3QR81_LITER</name>
<protein>
    <submittedName>
        <fullName evidence="2">Uncharacterized protein</fullName>
    </submittedName>
</protein>
<reference evidence="2 3" key="1">
    <citation type="submission" date="2024-01" db="EMBL/GenBank/DDBJ databases">
        <title>The complete chloroplast genome sequence of Lithospermum erythrorhizon: insights into the phylogenetic relationship among Boraginaceae species and the maternal lineages of purple gromwells.</title>
        <authorList>
            <person name="Okada T."/>
            <person name="Watanabe K."/>
        </authorList>
    </citation>
    <scope>NUCLEOTIDE SEQUENCE [LARGE SCALE GENOMIC DNA]</scope>
</reference>
<dbReference type="Proteomes" id="UP001454036">
    <property type="component" value="Unassembled WGS sequence"/>
</dbReference>
<comment type="caution">
    <text evidence="2">The sequence shown here is derived from an EMBL/GenBank/DDBJ whole genome shotgun (WGS) entry which is preliminary data.</text>
</comment>
<proteinExistence type="predicted"/>
<feature type="region of interest" description="Disordered" evidence="1">
    <location>
        <begin position="1"/>
        <end position="24"/>
    </location>
</feature>
<keyword evidence="3" id="KW-1185">Reference proteome</keyword>
<evidence type="ECO:0000313" key="3">
    <source>
        <dbReference type="Proteomes" id="UP001454036"/>
    </source>
</evidence>
<sequence length="207" mass="23313">MPFSDRLDGVALPSREHGHDTNDGRILKAKIEKLIKHGYLEEFVGHDRSRQQGRGYSPPRKRERGDRARDKQPTPPQDTRRIDTISGGIVGGGDSRNSRINYSRRALYITGGAINKNEPISFFDSELGGIELPHNDPIVIAPLIANFTVERMLVDTGSSADILLSHKWEGPYCVCHVLGPGTYELKEMNGKPVRWTWHASNLCKFYY</sequence>
<feature type="region of interest" description="Disordered" evidence="1">
    <location>
        <begin position="44"/>
        <end position="90"/>
    </location>
</feature>
<dbReference type="AlphaFoldDB" id="A0AAV3QR81"/>
<feature type="compositionally biased region" description="Basic and acidic residues" evidence="1">
    <location>
        <begin position="63"/>
        <end position="83"/>
    </location>
</feature>
<evidence type="ECO:0000256" key="1">
    <source>
        <dbReference type="SAM" id="MobiDB-lite"/>
    </source>
</evidence>
<organism evidence="2 3">
    <name type="scientific">Lithospermum erythrorhizon</name>
    <name type="common">Purple gromwell</name>
    <name type="synonym">Lithospermum officinale var. erythrorhizon</name>
    <dbReference type="NCBI Taxonomy" id="34254"/>
    <lineage>
        <taxon>Eukaryota</taxon>
        <taxon>Viridiplantae</taxon>
        <taxon>Streptophyta</taxon>
        <taxon>Embryophyta</taxon>
        <taxon>Tracheophyta</taxon>
        <taxon>Spermatophyta</taxon>
        <taxon>Magnoliopsida</taxon>
        <taxon>eudicotyledons</taxon>
        <taxon>Gunneridae</taxon>
        <taxon>Pentapetalae</taxon>
        <taxon>asterids</taxon>
        <taxon>lamiids</taxon>
        <taxon>Boraginales</taxon>
        <taxon>Boraginaceae</taxon>
        <taxon>Boraginoideae</taxon>
        <taxon>Lithospermeae</taxon>
        <taxon>Lithospermum</taxon>
    </lineage>
</organism>
<evidence type="ECO:0000313" key="2">
    <source>
        <dbReference type="EMBL" id="GAA0165721.1"/>
    </source>
</evidence>
<accession>A0AAV3QR81</accession>